<evidence type="ECO:0000256" key="1">
    <source>
        <dbReference type="SAM" id="Phobius"/>
    </source>
</evidence>
<dbReference type="AlphaFoldDB" id="F3ZS66"/>
<feature type="transmembrane region" description="Helical" evidence="1">
    <location>
        <begin position="45"/>
        <end position="63"/>
    </location>
</feature>
<evidence type="ECO:0000313" key="3">
    <source>
        <dbReference type="Proteomes" id="UP000018439"/>
    </source>
</evidence>
<protein>
    <submittedName>
        <fullName evidence="2">Uncharacterized protein</fullName>
    </submittedName>
</protein>
<keyword evidence="3" id="KW-1185">Reference proteome</keyword>
<sequence length="100" mass="11129">MGVKVRASKAVRRTFGKSVVYFGVVAMAVLLNIATKGEYKLDKWAVLAVAFVESLSIGGHILGMRGYNFKPLNLVKVLAKRKYNIASDELNNIVEKEERE</sequence>
<keyword evidence="1" id="KW-0812">Transmembrane</keyword>
<reference evidence="2 3" key="1">
    <citation type="journal article" date="2011" name="Stand. Genomic Sci.">
        <title>Non-contiguous finished genome sequence of Bacteroides coprosuis type strain (PC139).</title>
        <authorList>
            <person name="Land M."/>
            <person name="Held B."/>
            <person name="Gronow S."/>
            <person name="Abt B."/>
            <person name="Lucas S."/>
            <person name="Del Rio T.G."/>
            <person name="Nolan M."/>
            <person name="Tice H."/>
            <person name="Cheng J.F."/>
            <person name="Pitluck S."/>
            <person name="Liolios K."/>
            <person name="Pagani I."/>
            <person name="Ivanova N."/>
            <person name="Mavromatis K."/>
            <person name="Mikhailova N."/>
            <person name="Pati A."/>
            <person name="Tapia R."/>
            <person name="Han C."/>
            <person name="Goodwin L."/>
            <person name="Chen A."/>
            <person name="Palaniappan K."/>
            <person name="Hauser L."/>
            <person name="Brambilla E.M."/>
            <person name="Rohde M."/>
            <person name="Goker M."/>
            <person name="Detter J.C."/>
            <person name="Woyke T."/>
            <person name="Bristow J."/>
            <person name="Eisen J.A."/>
            <person name="Markowitz V."/>
            <person name="Hugenholtz P."/>
            <person name="Kyrpides N.C."/>
            <person name="Klenk H.P."/>
            <person name="Lapidus A."/>
        </authorList>
    </citation>
    <scope>NUCLEOTIDE SEQUENCE [LARGE SCALE GENOMIC DNA]</scope>
    <source>
        <strain evidence="2 3">DSM 18011</strain>
    </source>
</reference>
<accession>F3ZS66</accession>
<dbReference type="STRING" id="679937.Bcop_1903"/>
<name>F3ZS66_9BACE</name>
<keyword evidence="1" id="KW-1133">Transmembrane helix</keyword>
<gene>
    <name evidence="2" type="ORF">Bcop_1903</name>
</gene>
<feature type="transmembrane region" description="Helical" evidence="1">
    <location>
        <begin position="14"/>
        <end position="33"/>
    </location>
</feature>
<organism evidence="2 3">
    <name type="scientific">Bacteroides coprosuis DSM 18011</name>
    <dbReference type="NCBI Taxonomy" id="679937"/>
    <lineage>
        <taxon>Bacteria</taxon>
        <taxon>Pseudomonadati</taxon>
        <taxon>Bacteroidota</taxon>
        <taxon>Bacteroidia</taxon>
        <taxon>Bacteroidales</taxon>
        <taxon>Bacteroidaceae</taxon>
        <taxon>Bacteroides</taxon>
    </lineage>
</organism>
<dbReference type="eggNOG" id="ENOG502ZYDN">
    <property type="taxonomic scope" value="Bacteria"/>
</dbReference>
<evidence type="ECO:0000313" key="2">
    <source>
        <dbReference type="EMBL" id="EGJ72087.1"/>
    </source>
</evidence>
<keyword evidence="1" id="KW-0472">Membrane</keyword>
<dbReference type="EMBL" id="CM001167">
    <property type="protein sequence ID" value="EGJ72087.1"/>
    <property type="molecule type" value="Genomic_DNA"/>
</dbReference>
<dbReference type="Proteomes" id="UP000018439">
    <property type="component" value="Chromosome"/>
</dbReference>
<proteinExistence type="predicted"/>
<dbReference type="HOGENOM" id="CLU_2300040_0_0_10"/>